<dbReference type="EMBL" id="CABWKQ010000016">
    <property type="protein sequence ID" value="VWX35287.1"/>
    <property type="molecule type" value="Genomic_DNA"/>
</dbReference>
<feature type="signal peptide" evidence="1">
    <location>
        <begin position="1"/>
        <end position="25"/>
    </location>
</feature>
<accession>A0A653I8B1</accession>
<reference evidence="2 3" key="1">
    <citation type="submission" date="2019-10" db="EMBL/GenBank/DDBJ databases">
        <authorList>
            <person name="Karimi E."/>
        </authorList>
    </citation>
    <scope>NUCLEOTIDE SEQUENCE [LARGE SCALE GENOMIC DNA]</scope>
    <source>
        <strain evidence="2">Exiguobacterium sp. 9Y</strain>
    </source>
</reference>
<dbReference type="Proteomes" id="UP000439752">
    <property type="component" value="Unassembled WGS sequence"/>
</dbReference>
<evidence type="ECO:0000256" key="1">
    <source>
        <dbReference type="SAM" id="SignalP"/>
    </source>
</evidence>
<evidence type="ECO:0000313" key="2">
    <source>
        <dbReference type="EMBL" id="VWX35287.1"/>
    </source>
</evidence>
<sequence>MKRTLMVGLSAALLSSSLIPTLADAKSNEHRSHQAIKHIEFLS</sequence>
<protein>
    <submittedName>
        <fullName evidence="2">Uncharacterized protein</fullName>
    </submittedName>
</protein>
<feature type="chain" id="PRO_5024867354" evidence="1">
    <location>
        <begin position="26"/>
        <end position="43"/>
    </location>
</feature>
<dbReference type="RefSeq" id="WP_256369639.1">
    <property type="nucleotide sequence ID" value="NZ_LR732312.1"/>
</dbReference>
<proteinExistence type="predicted"/>
<dbReference type="AlphaFoldDB" id="A0A653I8B1"/>
<evidence type="ECO:0000313" key="3">
    <source>
        <dbReference type="Proteomes" id="UP000439752"/>
    </source>
</evidence>
<name>A0A653I8B1_9BACL</name>
<organism evidence="2 3">
    <name type="scientific">Exiguobacterium oxidotolerans</name>
    <dbReference type="NCBI Taxonomy" id="223958"/>
    <lineage>
        <taxon>Bacteria</taxon>
        <taxon>Bacillati</taxon>
        <taxon>Bacillota</taxon>
        <taxon>Bacilli</taxon>
        <taxon>Bacillales</taxon>
        <taxon>Bacillales Family XII. Incertae Sedis</taxon>
        <taxon>Exiguobacterium</taxon>
    </lineage>
</organism>
<gene>
    <name evidence="2" type="ORF">EXIGUO9Y_230066</name>
</gene>
<keyword evidence="1" id="KW-0732">Signal</keyword>
<keyword evidence="3" id="KW-1185">Reference proteome</keyword>